<dbReference type="Proteomes" id="UP000244193">
    <property type="component" value="Chromosome"/>
</dbReference>
<evidence type="ECO:0000313" key="3">
    <source>
        <dbReference type="Proteomes" id="UP000244193"/>
    </source>
</evidence>
<reference evidence="2 3" key="1">
    <citation type="submission" date="2018-04" db="EMBL/GenBank/DDBJ databases">
        <title>Genome sequencing of Flavobacterium sp. HYN0048.</title>
        <authorList>
            <person name="Yi H."/>
            <person name="Baek C."/>
        </authorList>
    </citation>
    <scope>NUCLEOTIDE SEQUENCE [LARGE SCALE GENOMIC DNA]</scope>
    <source>
        <strain evidence="2 3">HYN0048</strain>
    </source>
</reference>
<dbReference type="Gene3D" id="2.160.20.120">
    <property type="match status" value="1"/>
</dbReference>
<gene>
    <name evidence="2" type="ORF">HYN48_08510</name>
</gene>
<evidence type="ECO:0000313" key="2">
    <source>
        <dbReference type="EMBL" id="AWA30116.1"/>
    </source>
</evidence>
<keyword evidence="3" id="KW-1185">Reference proteome</keyword>
<dbReference type="Pfam" id="PF10988">
    <property type="entry name" value="DUF2807"/>
    <property type="match status" value="1"/>
</dbReference>
<accession>A0A2S0REL3</accession>
<evidence type="ECO:0000259" key="1">
    <source>
        <dbReference type="Pfam" id="PF10988"/>
    </source>
</evidence>
<protein>
    <recommendedName>
        <fullName evidence="1">Putative auto-transporter adhesin head GIN domain-containing protein</fullName>
    </recommendedName>
</protein>
<sequence length="264" mass="27837">MPERTGKKSIIMLKITTTIVLFLIGMLTQAQVSENRAIPDFSRIEVKNGITISYSVDPVPSAKMQSGSNENLSNIMLDVKNGTLKVYTADGNPVNGVTVYLQSAGLSALSASSKAQVVLPQILETRSIDIALSSGAKFTGMIRSRANTTVKVSDNASFNGRVDTGRLSGEFTDSATVVLSGNAYDAFLYTDKNVKVSALNLDTENAVVFASGQSAVRLHAGTNLSLNIADGARVTYSGSPKNVQYSEGALATIKDKSTNGLSAN</sequence>
<feature type="domain" description="Putative auto-transporter adhesin head GIN" evidence="1">
    <location>
        <begin position="40"/>
        <end position="240"/>
    </location>
</feature>
<dbReference type="InterPro" id="IPR021255">
    <property type="entry name" value="DUF2807"/>
</dbReference>
<dbReference type="OrthoDB" id="1334517at2"/>
<dbReference type="EMBL" id="CP028811">
    <property type="protein sequence ID" value="AWA30116.1"/>
    <property type="molecule type" value="Genomic_DNA"/>
</dbReference>
<proteinExistence type="predicted"/>
<organism evidence="2 3">
    <name type="scientific">Flavobacterium magnum</name>
    <dbReference type="NCBI Taxonomy" id="2162713"/>
    <lineage>
        <taxon>Bacteria</taxon>
        <taxon>Pseudomonadati</taxon>
        <taxon>Bacteroidota</taxon>
        <taxon>Flavobacteriia</taxon>
        <taxon>Flavobacteriales</taxon>
        <taxon>Flavobacteriaceae</taxon>
        <taxon>Flavobacterium</taxon>
    </lineage>
</organism>
<dbReference type="AlphaFoldDB" id="A0A2S0REL3"/>
<name>A0A2S0REL3_9FLAO</name>
<dbReference type="KEGG" id="fmg:HYN48_08510"/>